<feature type="transmembrane region" description="Helical" evidence="5">
    <location>
        <begin position="227"/>
        <end position="246"/>
    </location>
</feature>
<organism evidence="6 7">
    <name type="scientific">Oculimacula yallundae</name>
    <dbReference type="NCBI Taxonomy" id="86028"/>
    <lineage>
        <taxon>Eukaryota</taxon>
        <taxon>Fungi</taxon>
        <taxon>Dikarya</taxon>
        <taxon>Ascomycota</taxon>
        <taxon>Pezizomycotina</taxon>
        <taxon>Leotiomycetes</taxon>
        <taxon>Helotiales</taxon>
        <taxon>Ploettnerulaceae</taxon>
        <taxon>Oculimacula</taxon>
    </lineage>
</organism>
<accession>A0ABR4C9R3</accession>
<dbReference type="Pfam" id="PF02535">
    <property type="entry name" value="Zip"/>
    <property type="match status" value="1"/>
</dbReference>
<dbReference type="InterPro" id="IPR003689">
    <property type="entry name" value="ZIP"/>
</dbReference>
<feature type="transmembrane region" description="Helical" evidence="5">
    <location>
        <begin position="32"/>
        <end position="54"/>
    </location>
</feature>
<evidence type="ECO:0000256" key="2">
    <source>
        <dbReference type="ARBA" id="ARBA00022692"/>
    </source>
</evidence>
<keyword evidence="7" id="KW-1185">Reference proteome</keyword>
<evidence type="ECO:0000256" key="4">
    <source>
        <dbReference type="ARBA" id="ARBA00023136"/>
    </source>
</evidence>
<dbReference type="PANTHER" id="PTHR11040">
    <property type="entry name" value="ZINC/IRON TRANSPORTER"/>
    <property type="match status" value="1"/>
</dbReference>
<feature type="transmembrane region" description="Helical" evidence="5">
    <location>
        <begin position="361"/>
        <end position="380"/>
    </location>
</feature>
<evidence type="ECO:0000256" key="1">
    <source>
        <dbReference type="ARBA" id="ARBA00004141"/>
    </source>
</evidence>
<evidence type="ECO:0000256" key="5">
    <source>
        <dbReference type="SAM" id="Phobius"/>
    </source>
</evidence>
<feature type="transmembrane region" description="Helical" evidence="5">
    <location>
        <begin position="319"/>
        <end position="341"/>
    </location>
</feature>
<keyword evidence="4 5" id="KW-0472">Membrane</keyword>
<proteinExistence type="predicted"/>
<reference evidence="6 7" key="1">
    <citation type="journal article" date="2024" name="Commun. Biol.">
        <title>Comparative genomic analysis of thermophilic fungi reveals convergent evolutionary adaptations and gene losses.</title>
        <authorList>
            <person name="Steindorff A.S."/>
            <person name="Aguilar-Pontes M.V."/>
            <person name="Robinson A.J."/>
            <person name="Andreopoulos B."/>
            <person name="LaButti K."/>
            <person name="Kuo A."/>
            <person name="Mondo S."/>
            <person name="Riley R."/>
            <person name="Otillar R."/>
            <person name="Haridas S."/>
            <person name="Lipzen A."/>
            <person name="Grimwood J."/>
            <person name="Schmutz J."/>
            <person name="Clum A."/>
            <person name="Reid I.D."/>
            <person name="Moisan M.C."/>
            <person name="Butler G."/>
            <person name="Nguyen T.T.M."/>
            <person name="Dewar K."/>
            <person name="Conant G."/>
            <person name="Drula E."/>
            <person name="Henrissat B."/>
            <person name="Hansel C."/>
            <person name="Singer S."/>
            <person name="Hutchinson M.I."/>
            <person name="de Vries R.P."/>
            <person name="Natvig D.O."/>
            <person name="Powell A.J."/>
            <person name="Tsang A."/>
            <person name="Grigoriev I.V."/>
        </authorList>
    </citation>
    <scope>NUCLEOTIDE SEQUENCE [LARGE SCALE GENOMIC DNA]</scope>
    <source>
        <strain evidence="6 7">CBS 494.80</strain>
    </source>
</reference>
<evidence type="ECO:0000313" key="6">
    <source>
        <dbReference type="EMBL" id="KAL2065989.1"/>
    </source>
</evidence>
<name>A0ABR4C9R3_9HELO</name>
<feature type="transmembrane region" description="Helical" evidence="5">
    <location>
        <begin position="66"/>
        <end position="87"/>
    </location>
</feature>
<evidence type="ECO:0000313" key="7">
    <source>
        <dbReference type="Proteomes" id="UP001595075"/>
    </source>
</evidence>
<sequence length="381" mass="41352">MHSQSQRAVFRRQAAAASCDIPEISADYNLPLHVGALFIILAVSFSACVLPIIVVKVPKLRIPPTFLFLVRHFGTGVLIATAFVHLLPTAFISLTDPCLPKFWHETYTAMAGAIALAAVFGIIIVQMVLSPGKNCCAFPASMMEKGPATGQNMLCANAPQETAPGTFHGRDASTGRQLQQVTAQSENLDAMERRPSHLSHKHGMVPLTSESFMSPEQKHKKEMMQCVLLELGILFHSVFIGMALSVATGNDFIVLLIAISFHQSFEGLALGSRIAALTWKPKAWQPWMMALAYGCTTPIGQAIGLATHTLYRPESEKGLLIVGIFNAISAGLLTYASIADLIVEDFLSDESWRVLRGKRRIFASLLVLFGAFGMSLIGAWA</sequence>
<feature type="transmembrane region" description="Helical" evidence="5">
    <location>
        <begin position="107"/>
        <end position="129"/>
    </location>
</feature>
<comment type="subcellular location">
    <subcellularLocation>
        <location evidence="1">Membrane</location>
        <topology evidence="1">Multi-pass membrane protein</topology>
    </subcellularLocation>
</comment>
<dbReference type="EMBL" id="JAZHXI010000011">
    <property type="protein sequence ID" value="KAL2065989.1"/>
    <property type="molecule type" value="Genomic_DNA"/>
</dbReference>
<dbReference type="PANTHER" id="PTHR11040:SF55">
    <property type="entry name" value="MEMBRANE ZINC ION TRANSPORTER, PUTATIVE (AFU_ORTHOLOGUE AFUA_6G00470)-RELATED"/>
    <property type="match status" value="1"/>
</dbReference>
<evidence type="ECO:0008006" key="8">
    <source>
        <dbReference type="Google" id="ProtNLM"/>
    </source>
</evidence>
<evidence type="ECO:0000256" key="3">
    <source>
        <dbReference type="ARBA" id="ARBA00022989"/>
    </source>
</evidence>
<dbReference type="Proteomes" id="UP001595075">
    <property type="component" value="Unassembled WGS sequence"/>
</dbReference>
<comment type="caution">
    <text evidence="6">The sequence shown here is derived from an EMBL/GenBank/DDBJ whole genome shotgun (WGS) entry which is preliminary data.</text>
</comment>
<feature type="transmembrane region" description="Helical" evidence="5">
    <location>
        <begin position="287"/>
        <end position="307"/>
    </location>
</feature>
<keyword evidence="2 5" id="KW-0812">Transmembrane</keyword>
<protein>
    <recommendedName>
        <fullName evidence="8">Zinc/iron permease</fullName>
    </recommendedName>
</protein>
<keyword evidence="3 5" id="KW-1133">Transmembrane helix</keyword>
<gene>
    <name evidence="6" type="ORF">VTL71DRAFT_2060</name>
</gene>